<comment type="similarity">
    <text evidence="1">Belongs to the glycosyl hydrolase 13 family.</text>
</comment>
<dbReference type="OrthoDB" id="9043248at2"/>
<evidence type="ECO:0000256" key="2">
    <source>
        <dbReference type="ARBA" id="ARBA00023180"/>
    </source>
</evidence>
<dbReference type="InterPro" id="IPR017853">
    <property type="entry name" value="GH"/>
</dbReference>
<protein>
    <submittedName>
        <fullName evidence="4">Alpha-glucosidase</fullName>
    </submittedName>
</protein>
<comment type="caution">
    <text evidence="4">The sequence shown here is derived from an EMBL/GenBank/DDBJ whole genome shotgun (WGS) entry which is preliminary data.</text>
</comment>
<name>A0A4R1HXD9_PSEEN</name>
<accession>A0A4R1HXD9</accession>
<evidence type="ECO:0000313" key="5">
    <source>
        <dbReference type="Proteomes" id="UP000295560"/>
    </source>
</evidence>
<sequence length="556" mass="61539">MTATANDLDWWRDAVVYQVYIRSFADGNGDGTGDVAGLRSKLDHLARLGVDAIWINPWYPSPLADGGYDVADYRAINPSFGDTAEAEALLREAHDRGIRVLLDIVPNHHSDEHAWFRAALAAAPGSPERERYIFRDGRGPNGEEPPNNWESMFGGPAWTRVDDGQWYLHLFDVRQPDVNWDAQEIREDFETTLRFWFDRGVDGFRVDVANSMIKEPGLPDLVEGVNDEQDGNHPYLDRDGVHDVFRSWRAIADSYHPPRVFVAEAWVPDAERLARYLRPDELQTAFSFNFLRAAWLAPDLRDNISEALAENAAVGAPATWVLSNHDVARHVSRLARKPETGRGYTVDDIIDLPADLDTGIRRARAATLLMLALPGTAYLYQGEEFGLPEVEDIPEELLDDPTWERSGHTRRGRDGCRVPLPWAADEPSFGFSARSRSAGAALAAPAWLPQPDVFAAHAADRMESDPDSILHLYRDALAIRRAHPALGGDASDGELSWQDSPEGTLAFAREPGFTALVNVSSSPVSLPEDAEILLVSAPLTANGSLPADTTVWLRTG</sequence>
<proteinExistence type="inferred from homology"/>
<dbReference type="GO" id="GO:0004556">
    <property type="term" value="F:alpha-amylase activity"/>
    <property type="evidence" value="ECO:0007669"/>
    <property type="project" value="TreeGrafter"/>
</dbReference>
<dbReference type="SMART" id="SM00642">
    <property type="entry name" value="Aamy"/>
    <property type="match status" value="1"/>
</dbReference>
<feature type="domain" description="Glycosyl hydrolase family 13 catalytic" evidence="3">
    <location>
        <begin position="18"/>
        <end position="417"/>
    </location>
</feature>
<dbReference type="Proteomes" id="UP000295560">
    <property type="component" value="Unassembled WGS sequence"/>
</dbReference>
<dbReference type="FunFam" id="3.90.400.10:FF:000001">
    <property type="entry name" value="Maltase A3, isoform A"/>
    <property type="match status" value="1"/>
</dbReference>
<dbReference type="GO" id="GO:0009313">
    <property type="term" value="P:oligosaccharide catabolic process"/>
    <property type="evidence" value="ECO:0007669"/>
    <property type="project" value="TreeGrafter"/>
</dbReference>
<reference evidence="4 5" key="1">
    <citation type="submission" date="2019-03" db="EMBL/GenBank/DDBJ databases">
        <title>Sequencing the genomes of 1000 actinobacteria strains.</title>
        <authorList>
            <person name="Klenk H.-P."/>
        </authorList>
    </citation>
    <scope>NUCLEOTIDE SEQUENCE [LARGE SCALE GENOMIC DNA]</scope>
    <source>
        <strain evidence="4 5">DSM 44969</strain>
    </source>
</reference>
<dbReference type="AlphaFoldDB" id="A0A4R1HXD9"/>
<dbReference type="PANTHER" id="PTHR10357">
    <property type="entry name" value="ALPHA-AMYLASE FAMILY MEMBER"/>
    <property type="match status" value="1"/>
</dbReference>
<keyword evidence="5" id="KW-1185">Reference proteome</keyword>
<keyword evidence="2" id="KW-0325">Glycoprotein</keyword>
<dbReference type="Pfam" id="PF00128">
    <property type="entry name" value="Alpha-amylase"/>
    <property type="match status" value="1"/>
</dbReference>
<dbReference type="EMBL" id="SMFZ01000001">
    <property type="protein sequence ID" value="TCK26163.1"/>
    <property type="molecule type" value="Genomic_DNA"/>
</dbReference>
<dbReference type="PANTHER" id="PTHR10357:SF179">
    <property type="entry name" value="NEUTRAL AND BASIC AMINO ACID TRANSPORT PROTEIN RBAT"/>
    <property type="match status" value="1"/>
</dbReference>
<evidence type="ECO:0000313" key="4">
    <source>
        <dbReference type="EMBL" id="TCK26163.1"/>
    </source>
</evidence>
<dbReference type="RefSeq" id="WP_132422992.1">
    <property type="nucleotide sequence ID" value="NZ_SMFZ01000001.1"/>
</dbReference>
<dbReference type="CDD" id="cd11332">
    <property type="entry name" value="AmyAc_OligoGlu_TS"/>
    <property type="match status" value="1"/>
</dbReference>
<dbReference type="Gene3D" id="3.90.400.10">
    <property type="entry name" value="Oligo-1,6-glucosidase, Domain 2"/>
    <property type="match status" value="1"/>
</dbReference>
<gene>
    <name evidence="4" type="ORF">EV378_1992</name>
</gene>
<evidence type="ECO:0000259" key="3">
    <source>
        <dbReference type="SMART" id="SM00642"/>
    </source>
</evidence>
<dbReference type="InterPro" id="IPR045857">
    <property type="entry name" value="O16G_dom_2"/>
</dbReference>
<dbReference type="SUPFAM" id="SSF51445">
    <property type="entry name" value="(Trans)glycosidases"/>
    <property type="match status" value="1"/>
</dbReference>
<dbReference type="InterPro" id="IPR006047">
    <property type="entry name" value="GH13_cat_dom"/>
</dbReference>
<dbReference type="Gene3D" id="3.20.20.80">
    <property type="entry name" value="Glycosidases"/>
    <property type="match status" value="1"/>
</dbReference>
<organism evidence="4 5">
    <name type="scientific">Pseudonocardia endophytica</name>
    <dbReference type="NCBI Taxonomy" id="401976"/>
    <lineage>
        <taxon>Bacteria</taxon>
        <taxon>Bacillati</taxon>
        <taxon>Actinomycetota</taxon>
        <taxon>Actinomycetes</taxon>
        <taxon>Pseudonocardiales</taxon>
        <taxon>Pseudonocardiaceae</taxon>
        <taxon>Pseudonocardia</taxon>
    </lineage>
</organism>
<evidence type="ECO:0000256" key="1">
    <source>
        <dbReference type="ARBA" id="ARBA00008061"/>
    </source>
</evidence>